<proteinExistence type="inferred from homology"/>
<evidence type="ECO:0000256" key="3">
    <source>
        <dbReference type="ARBA" id="ARBA00022884"/>
    </source>
</evidence>
<evidence type="ECO:0000256" key="4">
    <source>
        <dbReference type="ARBA" id="ARBA00023118"/>
    </source>
</evidence>
<dbReference type="GO" id="GO:0051607">
    <property type="term" value="P:defense response to virus"/>
    <property type="evidence" value="ECO:0007669"/>
    <property type="project" value="UniProtKB-KW"/>
</dbReference>
<evidence type="ECO:0000313" key="7">
    <source>
        <dbReference type="Proteomes" id="UP000243688"/>
    </source>
</evidence>
<accession>A0A2A6DYG9</accession>
<evidence type="ECO:0000256" key="2">
    <source>
        <dbReference type="ARBA" id="ARBA00016109"/>
    </source>
</evidence>
<evidence type="ECO:0000313" key="6">
    <source>
        <dbReference type="EMBL" id="PDO09537.1"/>
    </source>
</evidence>
<comment type="caution">
    <text evidence="6">The sequence shown here is derived from an EMBL/GenBank/DDBJ whole genome shotgun (WGS) entry which is preliminary data.</text>
</comment>
<dbReference type="InterPro" id="IPR040932">
    <property type="entry name" value="Csm4_C"/>
</dbReference>
<evidence type="ECO:0000259" key="5">
    <source>
        <dbReference type="Pfam" id="PF17953"/>
    </source>
</evidence>
<keyword evidence="3" id="KW-0694">RNA-binding</keyword>
<reference evidence="6 7" key="1">
    <citation type="submission" date="2016-12" db="EMBL/GenBank/DDBJ databases">
        <title>Candidatus Reconcilibacillus cellulovorans genome.</title>
        <authorList>
            <person name="Kolinko S."/>
            <person name="Wu Y.-W."/>
            <person name="Tachea F."/>
            <person name="Denzel E."/>
            <person name="Hiras J."/>
            <person name="Baecker N."/>
            <person name="Chan L.J."/>
            <person name="Eichorst S.A."/>
            <person name="Frey D."/>
            <person name="Adams P.D."/>
            <person name="Pray T."/>
            <person name="Tanjore D."/>
            <person name="Petzold C.J."/>
            <person name="Gladden J.M."/>
            <person name="Simmons B.A."/>
            <person name="Singer S.W."/>
        </authorList>
    </citation>
    <scope>NUCLEOTIDE SEQUENCE [LARGE SCALE GENOMIC DNA]</scope>
    <source>
        <strain evidence="6">JTherm</strain>
    </source>
</reference>
<dbReference type="Proteomes" id="UP000243688">
    <property type="component" value="Unassembled WGS sequence"/>
</dbReference>
<feature type="domain" description="Csm4 C-terminal" evidence="5">
    <location>
        <begin position="225"/>
        <end position="313"/>
    </location>
</feature>
<dbReference type="InterPro" id="IPR005510">
    <property type="entry name" value="Csm4"/>
</dbReference>
<keyword evidence="4" id="KW-0051">Antiviral defense</keyword>
<protein>
    <recommendedName>
        <fullName evidence="2">CRISPR system Cms protein Csm4</fullName>
    </recommendedName>
</protein>
<dbReference type="NCBIfam" id="TIGR01903">
    <property type="entry name" value="cas5_csm4"/>
    <property type="match status" value="1"/>
</dbReference>
<evidence type="ECO:0000256" key="1">
    <source>
        <dbReference type="ARBA" id="ARBA00005772"/>
    </source>
</evidence>
<dbReference type="GO" id="GO:0003723">
    <property type="term" value="F:RNA binding"/>
    <property type="evidence" value="ECO:0007669"/>
    <property type="project" value="UniProtKB-KW"/>
</dbReference>
<gene>
    <name evidence="6" type="ORF">BLM47_11940</name>
</gene>
<dbReference type="Pfam" id="PF17953">
    <property type="entry name" value="Csm4_C"/>
    <property type="match status" value="1"/>
</dbReference>
<dbReference type="EMBL" id="MOXJ01000035">
    <property type="protein sequence ID" value="PDO09537.1"/>
    <property type="molecule type" value="Genomic_DNA"/>
</dbReference>
<sequence>MRLTVEMRFRGPVRIGTGGFGMEGSGLILHSDTLFSALYIAWLRLYGGPVPKMRVSSAFPRAGGVVYYPRPQLPIPGLTPDDALAFGKSLKALRWVAEPSFFRWIRGAAFRAEDVHAMLKAEEVLDKQAAVRDRPRAAVDRFGAGTNLYWVGETFFADGDGLTFFAEVPDGEADRFCRAVEWLGDEGIGGRRSSGYGAFEPRFSASWPFEAATAGEAAGGSAGNAAGYVLLSLYGPNADERRRVVALLQAYHLVERTGWTESVGGQPGLRHRRVVMVAEGSVLREPVEGGIVDVAPDGFPHPVYRYGKAFLVGASASDGGAGDAGAE</sequence>
<name>A0A2A6DYG9_9BACL</name>
<dbReference type="AlphaFoldDB" id="A0A2A6DYG9"/>
<comment type="similarity">
    <text evidence="1">Belongs to the CRISPR-associated Csm4 family.</text>
</comment>
<organism evidence="6 7">
    <name type="scientific">Candidatus Reconcilbacillus cellulovorans</name>
    <dbReference type="NCBI Taxonomy" id="1906605"/>
    <lineage>
        <taxon>Bacteria</taxon>
        <taxon>Bacillati</taxon>
        <taxon>Bacillota</taxon>
        <taxon>Bacilli</taxon>
        <taxon>Bacillales</taxon>
        <taxon>Paenibacillaceae</taxon>
        <taxon>Candidatus Reconcilbacillus</taxon>
    </lineage>
</organism>